<dbReference type="PANTHER" id="PTHR11904">
    <property type="entry name" value="METHYLTHIOADENOSINE/PURINE NUCLEOSIDE PHOSPHORYLASE"/>
    <property type="match status" value="1"/>
</dbReference>
<evidence type="ECO:0000313" key="3">
    <source>
        <dbReference type="EMBL" id="GFP28969.1"/>
    </source>
</evidence>
<dbReference type="Proteomes" id="UP000591948">
    <property type="component" value="Unassembled WGS sequence"/>
</dbReference>
<organism evidence="3 4">
    <name type="scientific">Candidatus Hakubella thermalkaliphila</name>
    <dbReference type="NCBI Taxonomy" id="2754717"/>
    <lineage>
        <taxon>Bacteria</taxon>
        <taxon>Bacillati</taxon>
        <taxon>Actinomycetota</taxon>
        <taxon>Actinomycetota incertae sedis</taxon>
        <taxon>Candidatus Hakubellales</taxon>
        <taxon>Candidatus Hakubellaceae</taxon>
        <taxon>Candidatus Hakubella</taxon>
    </lineage>
</organism>
<dbReference type="InterPro" id="IPR011268">
    <property type="entry name" value="Purine_phosphorylase"/>
</dbReference>
<dbReference type="GO" id="GO:0009116">
    <property type="term" value="P:nucleoside metabolic process"/>
    <property type="evidence" value="ECO:0007669"/>
    <property type="project" value="InterPro"/>
</dbReference>
<protein>
    <submittedName>
        <fullName evidence="3">Purine-nucleoside phosphorylase</fullName>
    </submittedName>
</protein>
<dbReference type="GO" id="GO:0005737">
    <property type="term" value="C:cytoplasm"/>
    <property type="evidence" value="ECO:0007669"/>
    <property type="project" value="TreeGrafter"/>
</dbReference>
<dbReference type="AlphaFoldDB" id="A0A6V8P8L0"/>
<evidence type="ECO:0000256" key="1">
    <source>
        <dbReference type="ARBA" id="ARBA00022676"/>
    </source>
</evidence>
<dbReference type="InterPro" id="IPR035994">
    <property type="entry name" value="Nucleoside_phosphorylase_sf"/>
</dbReference>
<dbReference type="Gene3D" id="3.40.50.1580">
    <property type="entry name" value="Nucleoside phosphorylase domain"/>
    <property type="match status" value="1"/>
</dbReference>
<dbReference type="SUPFAM" id="SSF53167">
    <property type="entry name" value="Purine and uridine phosphorylases"/>
    <property type="match status" value="1"/>
</dbReference>
<keyword evidence="1" id="KW-0328">Glycosyltransferase</keyword>
<dbReference type="EMBL" id="BLRY01000541">
    <property type="protein sequence ID" value="GFP28969.1"/>
    <property type="molecule type" value="Genomic_DNA"/>
</dbReference>
<keyword evidence="4" id="KW-1185">Reference proteome</keyword>
<comment type="caution">
    <text evidence="3">The sequence shown here is derived from an EMBL/GenBank/DDBJ whole genome shotgun (WGS) entry which is preliminary data.</text>
</comment>
<reference evidence="3 4" key="1">
    <citation type="journal article" date="2020" name="Front. Microbiol.">
        <title>Single-cell genomics of novel Actinobacteria with the Wood-Ljungdahl pathway discovered in a serpentinizing system.</title>
        <authorList>
            <person name="Merino N."/>
            <person name="Kawai M."/>
            <person name="Boyd E.S."/>
            <person name="Colman D.R."/>
            <person name="McGlynn S.E."/>
            <person name="Nealson K.H."/>
            <person name="Kurokawa K."/>
            <person name="Hongoh Y."/>
        </authorList>
    </citation>
    <scope>NUCLEOTIDE SEQUENCE [LARGE SCALE GENOMIC DNA]</scope>
    <source>
        <strain evidence="3 4">S33</strain>
    </source>
</reference>
<dbReference type="GO" id="GO:0004731">
    <property type="term" value="F:purine-nucleoside phosphorylase activity"/>
    <property type="evidence" value="ECO:0007669"/>
    <property type="project" value="InterPro"/>
</dbReference>
<accession>A0A6V8P8L0</accession>
<keyword evidence="2" id="KW-0808">Transferase</keyword>
<dbReference type="PANTHER" id="PTHR11904:SF9">
    <property type="entry name" value="PURINE NUCLEOSIDE PHOSPHORYLASE-RELATED"/>
    <property type="match status" value="1"/>
</dbReference>
<sequence>MVDPGRYSLEEVWSQYPAAVEFIRSHTNLKPRVALSLGSGLGVVGEEIAEAATIPYSEIPEFPAATIVGHEGNLVLGTWKGCPVV</sequence>
<feature type="non-terminal residue" evidence="3">
    <location>
        <position position="85"/>
    </location>
</feature>
<gene>
    <name evidence="3" type="ORF">HKBW3S33_02385</name>
</gene>
<name>A0A6V8P8L0_9ACTN</name>
<evidence type="ECO:0000313" key="4">
    <source>
        <dbReference type="Proteomes" id="UP000591948"/>
    </source>
</evidence>
<evidence type="ECO:0000256" key="2">
    <source>
        <dbReference type="ARBA" id="ARBA00022679"/>
    </source>
</evidence>
<proteinExistence type="predicted"/>